<feature type="domain" description="NAD/GMP synthase" evidence="11">
    <location>
        <begin position="26"/>
        <end position="111"/>
    </location>
</feature>
<dbReference type="NCBIfam" id="NF002048">
    <property type="entry name" value="PRK00876.1"/>
    <property type="match status" value="1"/>
</dbReference>
<feature type="domain" description="NAD/GMP synthase" evidence="11">
    <location>
        <begin position="175"/>
        <end position="308"/>
    </location>
</feature>
<evidence type="ECO:0000256" key="8">
    <source>
        <dbReference type="HAMAP-Rule" id="MF_00193"/>
    </source>
</evidence>
<evidence type="ECO:0000256" key="7">
    <source>
        <dbReference type="ARBA" id="ARBA00023027"/>
    </source>
</evidence>
<dbReference type="InterPro" id="IPR022310">
    <property type="entry name" value="NAD/GMP_synthase"/>
</dbReference>
<dbReference type="InterPro" id="IPR014729">
    <property type="entry name" value="Rossmann-like_a/b/a_fold"/>
</dbReference>
<dbReference type="Gene3D" id="3.40.50.620">
    <property type="entry name" value="HUPs"/>
    <property type="match status" value="1"/>
</dbReference>
<comment type="subunit">
    <text evidence="8">Homodimer.</text>
</comment>
<dbReference type="RefSeq" id="WP_097586644.1">
    <property type="nucleotide sequence ID" value="NZ_NWTC01000002.1"/>
</dbReference>
<sequence>MNIRPDQESFTFSADALKIDEAAETDRIVAGLRAQLRGMRKRGLVLGLSGGIDSSVSVALAVRAVGAKNVFCLFMPENDSDPESLQLGRLVADTYGVEAIVEDIGLTLAAMGCYERRDDFIRELVPDYGSGWASKIVIANALEGDGYNISSLVVQHPEGHRTKLRMPPSVYLGIVAATNMKQRTRKQLEYYHADRLNFAVLGTPNRLEYDQGFFVKNGDGAADVKPIAHLYKSQVYALAAYLGVPEEIRRRPPTTDTYSLEQTQEEFYFSLPYDRMDLCLYGLNNGLSTEEVGRAVDLSAAQVERIWADIVAKRKATRYLHLGPQLVQPVAEIGD</sequence>
<dbReference type="GO" id="GO:0005737">
    <property type="term" value="C:cytoplasm"/>
    <property type="evidence" value="ECO:0007669"/>
    <property type="project" value="InterPro"/>
</dbReference>
<feature type="binding site" evidence="8">
    <location>
        <position position="208"/>
    </location>
    <ligand>
        <name>Mg(2+)</name>
        <dbReference type="ChEBI" id="CHEBI:18420"/>
    </ligand>
</feature>
<feature type="binding site" evidence="8">
    <location>
        <position position="254"/>
    </location>
    <ligand>
        <name>ATP</name>
        <dbReference type="ChEBI" id="CHEBI:30616"/>
    </ligand>
</feature>
<dbReference type="InterPro" id="IPR022926">
    <property type="entry name" value="NH(3)-dep_NAD(+)_synth"/>
</dbReference>
<evidence type="ECO:0000256" key="9">
    <source>
        <dbReference type="RuleBase" id="RU003811"/>
    </source>
</evidence>
<organism evidence="12 13">
    <name type="scientific">Rhizobium fredii</name>
    <name type="common">Sinorhizobium fredii</name>
    <dbReference type="NCBI Taxonomy" id="380"/>
    <lineage>
        <taxon>Bacteria</taxon>
        <taxon>Pseudomonadati</taxon>
        <taxon>Pseudomonadota</taxon>
        <taxon>Alphaproteobacteria</taxon>
        <taxon>Hyphomicrobiales</taxon>
        <taxon>Rhizobiaceae</taxon>
        <taxon>Sinorhizobium/Ensifer group</taxon>
        <taxon>Sinorhizobium</taxon>
    </lineage>
</organism>
<dbReference type="GO" id="GO:0008795">
    <property type="term" value="F:NAD+ synthase activity"/>
    <property type="evidence" value="ECO:0007669"/>
    <property type="project" value="UniProtKB-UniRule"/>
</dbReference>
<dbReference type="Proteomes" id="UP000220353">
    <property type="component" value="Unassembled WGS sequence"/>
</dbReference>
<dbReference type="GO" id="GO:0004359">
    <property type="term" value="F:glutaminase activity"/>
    <property type="evidence" value="ECO:0007669"/>
    <property type="project" value="InterPro"/>
</dbReference>
<reference evidence="12 13" key="1">
    <citation type="submission" date="2017-09" db="EMBL/GenBank/DDBJ databases">
        <title>Comparative genomics of rhizobia isolated from Phaseolus vulgaris in China.</title>
        <authorList>
            <person name="Tong W."/>
        </authorList>
    </citation>
    <scope>NUCLEOTIDE SEQUENCE [LARGE SCALE GENOMIC DNA]</scope>
    <source>
        <strain evidence="12 13">PCH1</strain>
    </source>
</reference>
<comment type="function">
    <text evidence="8">Catalyzes the ATP-dependent amidation of deamido-NAD to form NAD. Uses ammonia as a nitrogen source.</text>
</comment>
<evidence type="ECO:0000256" key="1">
    <source>
        <dbReference type="ARBA" id="ARBA00005859"/>
    </source>
</evidence>
<evidence type="ECO:0000256" key="4">
    <source>
        <dbReference type="ARBA" id="ARBA00022741"/>
    </source>
</evidence>
<feature type="binding site" evidence="8">
    <location>
        <position position="223"/>
    </location>
    <ligand>
        <name>deamido-NAD(+)</name>
        <dbReference type="ChEBI" id="CHEBI:58437"/>
        <note>ligand shared between two neighboring subunits</note>
    </ligand>
</feature>
<evidence type="ECO:0000256" key="5">
    <source>
        <dbReference type="ARBA" id="ARBA00022840"/>
    </source>
</evidence>
<dbReference type="GO" id="GO:0046872">
    <property type="term" value="F:metal ion binding"/>
    <property type="evidence" value="ECO:0007669"/>
    <property type="project" value="UniProtKB-KW"/>
</dbReference>
<dbReference type="EMBL" id="NWTC01000002">
    <property type="protein sequence ID" value="PDT49698.1"/>
    <property type="molecule type" value="Genomic_DNA"/>
</dbReference>
<evidence type="ECO:0000259" key="11">
    <source>
        <dbReference type="Pfam" id="PF02540"/>
    </source>
</evidence>
<keyword evidence="6 8" id="KW-0460">Magnesium</keyword>
<comment type="caution">
    <text evidence="8">Lacks conserved residue(s) required for the propagation of feature annotation.</text>
</comment>
<dbReference type="UniPathway" id="UPA00253">
    <property type="reaction ID" value="UER00333"/>
</dbReference>
<comment type="catalytic activity">
    <reaction evidence="8 10">
        <text>deamido-NAD(+) + NH4(+) + ATP = AMP + diphosphate + NAD(+) + H(+)</text>
        <dbReference type="Rhea" id="RHEA:21188"/>
        <dbReference type="ChEBI" id="CHEBI:15378"/>
        <dbReference type="ChEBI" id="CHEBI:28938"/>
        <dbReference type="ChEBI" id="CHEBI:30616"/>
        <dbReference type="ChEBI" id="CHEBI:33019"/>
        <dbReference type="ChEBI" id="CHEBI:57540"/>
        <dbReference type="ChEBI" id="CHEBI:58437"/>
        <dbReference type="ChEBI" id="CHEBI:456215"/>
        <dbReference type="EC" id="6.3.1.5"/>
    </reaction>
</comment>
<feature type="binding site" evidence="8">
    <location>
        <begin position="47"/>
        <end position="54"/>
    </location>
    <ligand>
        <name>ATP</name>
        <dbReference type="ChEBI" id="CHEBI:30616"/>
    </ligand>
</feature>
<dbReference type="Pfam" id="PF02540">
    <property type="entry name" value="NAD_synthase"/>
    <property type="match status" value="2"/>
</dbReference>
<keyword evidence="7 8" id="KW-0520">NAD</keyword>
<feature type="binding site" evidence="8">
    <location>
        <position position="53"/>
    </location>
    <ligand>
        <name>Mg(2+)</name>
        <dbReference type="ChEBI" id="CHEBI:18420"/>
    </ligand>
</feature>
<evidence type="ECO:0000256" key="10">
    <source>
        <dbReference type="RuleBase" id="RU003812"/>
    </source>
</evidence>
<evidence type="ECO:0000256" key="2">
    <source>
        <dbReference type="ARBA" id="ARBA00022598"/>
    </source>
</evidence>
<comment type="pathway">
    <text evidence="8">Cofactor biosynthesis; NAD(+) biosynthesis; NAD(+) from deamido-NAD(+) (ammonia route): step 1/1.</text>
</comment>
<dbReference type="PANTHER" id="PTHR23090:SF9">
    <property type="entry name" value="GLUTAMINE-DEPENDENT NAD(+) SYNTHETASE"/>
    <property type="match status" value="1"/>
</dbReference>
<feature type="binding site" description="in other chain" evidence="8">
    <location>
        <position position="216"/>
    </location>
    <ligand>
        <name>deamido-NAD(+)</name>
        <dbReference type="ChEBI" id="CHEBI:58437"/>
        <note>ligand shared between two neighboring subunits</note>
    </ligand>
</feature>
<gene>
    <name evidence="8 12" type="primary">nadE</name>
    <name evidence="12" type="ORF">CO661_03315</name>
</gene>
<comment type="caution">
    <text evidence="12">The sequence shown here is derived from an EMBL/GenBank/DDBJ whole genome shotgun (WGS) entry which is preliminary data.</text>
</comment>
<dbReference type="AlphaFoldDB" id="A0A2A6M512"/>
<keyword evidence="2 8" id="KW-0436">Ligase</keyword>
<proteinExistence type="inferred from homology"/>
<comment type="similarity">
    <text evidence="1 8 9">Belongs to the NAD synthetase family.</text>
</comment>
<dbReference type="PANTHER" id="PTHR23090">
    <property type="entry name" value="NH 3 /GLUTAMINE-DEPENDENT NAD + SYNTHETASE"/>
    <property type="match status" value="1"/>
</dbReference>
<dbReference type="CDD" id="cd00553">
    <property type="entry name" value="NAD_synthase"/>
    <property type="match status" value="1"/>
</dbReference>
<dbReference type="GO" id="GO:0003952">
    <property type="term" value="F:NAD+ synthase (glutamine-hydrolyzing) activity"/>
    <property type="evidence" value="ECO:0007669"/>
    <property type="project" value="InterPro"/>
</dbReference>
<accession>A0A2A6M512</accession>
<dbReference type="EC" id="6.3.1.5" evidence="8 10"/>
<protein>
    <recommendedName>
        <fullName evidence="8 10">NH(3)-dependent NAD(+) synthetase</fullName>
        <ecNumber evidence="8 10">6.3.1.5</ecNumber>
    </recommendedName>
</protein>
<evidence type="ECO:0000256" key="6">
    <source>
        <dbReference type="ARBA" id="ARBA00022842"/>
    </source>
</evidence>
<dbReference type="HAMAP" id="MF_00193">
    <property type="entry name" value="NadE_ammonia_dep"/>
    <property type="match status" value="1"/>
</dbReference>
<evidence type="ECO:0000313" key="12">
    <source>
        <dbReference type="EMBL" id="PDT49698.1"/>
    </source>
</evidence>
<dbReference type="SUPFAM" id="SSF52402">
    <property type="entry name" value="Adenine nucleotide alpha hydrolases-like"/>
    <property type="match status" value="1"/>
</dbReference>
<feature type="binding site" evidence="8">
    <location>
        <position position="232"/>
    </location>
    <ligand>
        <name>ATP</name>
        <dbReference type="ChEBI" id="CHEBI:30616"/>
    </ligand>
</feature>
<keyword evidence="3 8" id="KW-0479">Metal-binding</keyword>
<feature type="binding site" evidence="8">
    <location>
        <position position="203"/>
    </location>
    <ligand>
        <name>ATP</name>
        <dbReference type="ChEBI" id="CHEBI:30616"/>
    </ligand>
</feature>
<dbReference type="GO" id="GO:0009435">
    <property type="term" value="P:NAD+ biosynthetic process"/>
    <property type="evidence" value="ECO:0007669"/>
    <property type="project" value="UniProtKB-UniRule"/>
</dbReference>
<name>A0A2A6M512_RHIFR</name>
<feature type="binding site" description="in other chain" evidence="8">
    <location>
        <position position="183"/>
    </location>
    <ligand>
        <name>deamido-NAD(+)</name>
        <dbReference type="ChEBI" id="CHEBI:58437"/>
        <note>ligand shared between two neighboring subunits</note>
    </ligand>
</feature>
<dbReference type="InterPro" id="IPR003694">
    <property type="entry name" value="NAD_synthase"/>
</dbReference>
<dbReference type="GO" id="GO:0005524">
    <property type="term" value="F:ATP binding"/>
    <property type="evidence" value="ECO:0007669"/>
    <property type="project" value="UniProtKB-UniRule"/>
</dbReference>
<keyword evidence="5 8" id="KW-0067">ATP-binding</keyword>
<dbReference type="NCBIfam" id="TIGR00552">
    <property type="entry name" value="nadE"/>
    <property type="match status" value="1"/>
</dbReference>
<evidence type="ECO:0000256" key="3">
    <source>
        <dbReference type="ARBA" id="ARBA00022723"/>
    </source>
</evidence>
<evidence type="ECO:0000313" key="13">
    <source>
        <dbReference type="Proteomes" id="UP000220353"/>
    </source>
</evidence>
<keyword evidence="4 8" id="KW-0547">Nucleotide-binding</keyword>